<evidence type="ECO:0000313" key="2">
    <source>
        <dbReference type="EMBL" id="EJU02074.1"/>
    </source>
</evidence>
<dbReference type="Proteomes" id="UP000030653">
    <property type="component" value="Unassembled WGS sequence"/>
</dbReference>
<accession>M5FZZ1</accession>
<dbReference type="HOGENOM" id="CLU_1825218_0_0_1"/>
<evidence type="ECO:0000256" key="1">
    <source>
        <dbReference type="SAM" id="MobiDB-lite"/>
    </source>
</evidence>
<protein>
    <submittedName>
        <fullName evidence="2">Uncharacterized protein</fullName>
    </submittedName>
</protein>
<feature type="region of interest" description="Disordered" evidence="1">
    <location>
        <begin position="1"/>
        <end position="47"/>
    </location>
</feature>
<reference evidence="2 3" key="1">
    <citation type="journal article" date="2012" name="Science">
        <title>The Paleozoic origin of enzymatic lignin decomposition reconstructed from 31 fungal genomes.</title>
        <authorList>
            <person name="Floudas D."/>
            <person name="Binder M."/>
            <person name="Riley R."/>
            <person name="Barry K."/>
            <person name="Blanchette R.A."/>
            <person name="Henrissat B."/>
            <person name="Martinez A.T."/>
            <person name="Otillar R."/>
            <person name="Spatafora J.W."/>
            <person name="Yadav J.S."/>
            <person name="Aerts A."/>
            <person name="Benoit I."/>
            <person name="Boyd A."/>
            <person name="Carlson A."/>
            <person name="Copeland A."/>
            <person name="Coutinho P.M."/>
            <person name="de Vries R.P."/>
            <person name="Ferreira P."/>
            <person name="Findley K."/>
            <person name="Foster B."/>
            <person name="Gaskell J."/>
            <person name="Glotzer D."/>
            <person name="Gorecki P."/>
            <person name="Heitman J."/>
            <person name="Hesse C."/>
            <person name="Hori C."/>
            <person name="Igarashi K."/>
            <person name="Jurgens J.A."/>
            <person name="Kallen N."/>
            <person name="Kersten P."/>
            <person name="Kohler A."/>
            <person name="Kuees U."/>
            <person name="Kumar T.K.A."/>
            <person name="Kuo A."/>
            <person name="LaButti K."/>
            <person name="Larrondo L.F."/>
            <person name="Lindquist E."/>
            <person name="Ling A."/>
            <person name="Lombard V."/>
            <person name="Lucas S."/>
            <person name="Lundell T."/>
            <person name="Martin R."/>
            <person name="McLaughlin D.J."/>
            <person name="Morgenstern I."/>
            <person name="Morin E."/>
            <person name="Murat C."/>
            <person name="Nagy L.G."/>
            <person name="Nolan M."/>
            <person name="Ohm R.A."/>
            <person name="Patyshakuliyeva A."/>
            <person name="Rokas A."/>
            <person name="Ruiz-Duenas F.J."/>
            <person name="Sabat G."/>
            <person name="Salamov A."/>
            <person name="Samejima M."/>
            <person name="Schmutz J."/>
            <person name="Slot J.C."/>
            <person name="St John F."/>
            <person name="Stenlid J."/>
            <person name="Sun H."/>
            <person name="Sun S."/>
            <person name="Syed K."/>
            <person name="Tsang A."/>
            <person name="Wiebenga A."/>
            <person name="Young D."/>
            <person name="Pisabarro A."/>
            <person name="Eastwood D.C."/>
            <person name="Martin F."/>
            <person name="Cullen D."/>
            <person name="Grigoriev I.V."/>
            <person name="Hibbett D.S."/>
        </authorList>
    </citation>
    <scope>NUCLEOTIDE SEQUENCE [LARGE SCALE GENOMIC DNA]</scope>
    <source>
        <strain evidence="2 3">DJM-731 SS1</strain>
    </source>
</reference>
<dbReference type="GeneID" id="63687639"/>
<dbReference type="EMBL" id="JH795862">
    <property type="protein sequence ID" value="EJU02074.1"/>
    <property type="molecule type" value="Genomic_DNA"/>
</dbReference>
<gene>
    <name evidence="2" type="ORF">DACRYDRAFT_21863</name>
</gene>
<proteinExistence type="predicted"/>
<dbReference type="RefSeq" id="XP_040628971.1">
    <property type="nucleotide sequence ID" value="XM_040772577.1"/>
</dbReference>
<sequence>MNGLLPDKPRPSRPIYPPRQRQHPAACRHPTFTPNMSHAEIDQSTSTSQLSTYTCTSIFADGLPTHILLGAWTKFYFTISADKREVRRSASTWEKDGRVEWTDKEGFKLTCSAEADVEVMLWREHTLRAAEAASARYDVPG</sequence>
<keyword evidence="3" id="KW-1185">Reference proteome</keyword>
<name>M5FZZ1_DACPD</name>
<dbReference type="AlphaFoldDB" id="M5FZZ1"/>
<evidence type="ECO:0000313" key="3">
    <source>
        <dbReference type="Proteomes" id="UP000030653"/>
    </source>
</evidence>
<organism evidence="2 3">
    <name type="scientific">Dacryopinax primogenitus (strain DJM 731)</name>
    <name type="common">Brown rot fungus</name>
    <dbReference type="NCBI Taxonomy" id="1858805"/>
    <lineage>
        <taxon>Eukaryota</taxon>
        <taxon>Fungi</taxon>
        <taxon>Dikarya</taxon>
        <taxon>Basidiomycota</taxon>
        <taxon>Agaricomycotina</taxon>
        <taxon>Dacrymycetes</taxon>
        <taxon>Dacrymycetales</taxon>
        <taxon>Dacrymycetaceae</taxon>
        <taxon>Dacryopinax</taxon>
    </lineage>
</organism>